<dbReference type="Proteomes" id="UP001630127">
    <property type="component" value="Unassembled WGS sequence"/>
</dbReference>
<dbReference type="EMBL" id="JBJUIK010000006">
    <property type="protein sequence ID" value="KAL3526237.1"/>
    <property type="molecule type" value="Genomic_DNA"/>
</dbReference>
<accession>A0ABD3A5Z0</accession>
<reference evidence="1 2" key="1">
    <citation type="submission" date="2024-11" db="EMBL/GenBank/DDBJ databases">
        <title>A near-complete genome assembly of Cinchona calisaya.</title>
        <authorList>
            <person name="Lian D.C."/>
            <person name="Zhao X.W."/>
            <person name="Wei L."/>
        </authorList>
    </citation>
    <scope>NUCLEOTIDE SEQUENCE [LARGE SCALE GENOMIC DNA]</scope>
    <source>
        <tissue evidence="1">Nenye</tissue>
    </source>
</reference>
<name>A0ABD3A5Z0_9GENT</name>
<dbReference type="AlphaFoldDB" id="A0ABD3A5Z0"/>
<keyword evidence="2" id="KW-1185">Reference proteome</keyword>
<protein>
    <submittedName>
        <fullName evidence="1">Uncharacterized protein</fullName>
    </submittedName>
</protein>
<comment type="caution">
    <text evidence="1">The sequence shown here is derived from an EMBL/GenBank/DDBJ whole genome shotgun (WGS) entry which is preliminary data.</text>
</comment>
<evidence type="ECO:0000313" key="2">
    <source>
        <dbReference type="Proteomes" id="UP001630127"/>
    </source>
</evidence>
<gene>
    <name evidence="1" type="ORF">ACH5RR_014609</name>
</gene>
<evidence type="ECO:0000313" key="1">
    <source>
        <dbReference type="EMBL" id="KAL3526237.1"/>
    </source>
</evidence>
<organism evidence="1 2">
    <name type="scientific">Cinchona calisaya</name>
    <dbReference type="NCBI Taxonomy" id="153742"/>
    <lineage>
        <taxon>Eukaryota</taxon>
        <taxon>Viridiplantae</taxon>
        <taxon>Streptophyta</taxon>
        <taxon>Embryophyta</taxon>
        <taxon>Tracheophyta</taxon>
        <taxon>Spermatophyta</taxon>
        <taxon>Magnoliopsida</taxon>
        <taxon>eudicotyledons</taxon>
        <taxon>Gunneridae</taxon>
        <taxon>Pentapetalae</taxon>
        <taxon>asterids</taxon>
        <taxon>lamiids</taxon>
        <taxon>Gentianales</taxon>
        <taxon>Rubiaceae</taxon>
        <taxon>Cinchonoideae</taxon>
        <taxon>Cinchoneae</taxon>
        <taxon>Cinchona</taxon>
    </lineage>
</organism>
<proteinExistence type="predicted"/>
<sequence length="147" mass="16260">MALIDSVRTIKRVRLTSVGPVRLPLPHMDFGAKQAFIPLLIKTAGAIHISYQFLKRDFFPPFHLCLTSFRLGSWTTGDRLEAKNIKIKAQGAPKGTSGKDRKSEKKVQFAVGQPLLWVTMPLGPSLLSHIIFGLGGLQSTPFTLHKI</sequence>